<organism evidence="1 2">
    <name type="scientific">Actinokineospora auranticolor</name>
    <dbReference type="NCBI Taxonomy" id="155976"/>
    <lineage>
        <taxon>Bacteria</taxon>
        <taxon>Bacillati</taxon>
        <taxon>Actinomycetota</taxon>
        <taxon>Actinomycetes</taxon>
        <taxon>Pseudonocardiales</taxon>
        <taxon>Pseudonocardiaceae</taxon>
        <taxon>Actinokineospora</taxon>
    </lineage>
</organism>
<dbReference type="RefSeq" id="WP_104482953.1">
    <property type="nucleotide sequence ID" value="NZ_CP154825.1"/>
</dbReference>
<dbReference type="Proteomes" id="UP000239203">
    <property type="component" value="Unassembled WGS sequence"/>
</dbReference>
<dbReference type="PANTHER" id="PTHR43845:SF1">
    <property type="entry name" value="BLR5969 PROTEIN"/>
    <property type="match status" value="1"/>
</dbReference>
<dbReference type="PANTHER" id="PTHR43845">
    <property type="entry name" value="BLR5969 PROTEIN"/>
    <property type="match status" value="1"/>
</dbReference>
<protein>
    <submittedName>
        <fullName evidence="1">Phenylacetate-CoA ligase</fullName>
    </submittedName>
</protein>
<dbReference type="SUPFAM" id="SSF56801">
    <property type="entry name" value="Acetyl-CoA synthetase-like"/>
    <property type="match status" value="1"/>
</dbReference>
<accession>A0A2S6GD09</accession>
<keyword evidence="1" id="KW-0436">Ligase</keyword>
<dbReference type="InterPro" id="IPR045851">
    <property type="entry name" value="AMP-bd_C_sf"/>
</dbReference>
<dbReference type="OrthoDB" id="580775at2"/>
<keyword evidence="2" id="KW-1185">Reference proteome</keyword>
<dbReference type="Gene3D" id="3.40.50.12780">
    <property type="entry name" value="N-terminal domain of ligase-like"/>
    <property type="match status" value="1"/>
</dbReference>
<evidence type="ECO:0000313" key="1">
    <source>
        <dbReference type="EMBL" id="PPK63143.1"/>
    </source>
</evidence>
<dbReference type="GO" id="GO:0016874">
    <property type="term" value="F:ligase activity"/>
    <property type="evidence" value="ECO:0007669"/>
    <property type="project" value="UniProtKB-KW"/>
</dbReference>
<proteinExistence type="predicted"/>
<evidence type="ECO:0000313" key="2">
    <source>
        <dbReference type="Proteomes" id="UP000239203"/>
    </source>
</evidence>
<name>A0A2S6GD09_9PSEU</name>
<dbReference type="EMBL" id="PTIX01000031">
    <property type="protein sequence ID" value="PPK63143.1"/>
    <property type="molecule type" value="Genomic_DNA"/>
</dbReference>
<dbReference type="Gene3D" id="3.30.300.30">
    <property type="match status" value="1"/>
</dbReference>
<reference evidence="1 2" key="1">
    <citation type="submission" date="2018-02" db="EMBL/GenBank/DDBJ databases">
        <title>Genomic Encyclopedia of Archaeal and Bacterial Type Strains, Phase II (KMG-II): from individual species to whole genera.</title>
        <authorList>
            <person name="Goeker M."/>
        </authorList>
    </citation>
    <scope>NUCLEOTIDE SEQUENCE [LARGE SCALE GENOMIC DNA]</scope>
    <source>
        <strain evidence="1 2">YU 961-1</strain>
    </source>
</reference>
<dbReference type="InterPro" id="IPR042099">
    <property type="entry name" value="ANL_N_sf"/>
</dbReference>
<comment type="caution">
    <text evidence="1">The sequence shown here is derived from an EMBL/GenBank/DDBJ whole genome shotgun (WGS) entry which is preliminary data.</text>
</comment>
<dbReference type="AlphaFoldDB" id="A0A2S6GD09"/>
<gene>
    <name evidence="1" type="ORF">CLV40_13112</name>
</gene>
<sequence length="478" mass="51575">MTDLPGIAAKLADERAFRATYGLLAGRYFDGTLTGAELAGWHASQLTRVLRHVTAKSPFYREHLKGVDIEAVTPETLSRLPFTTKADLRREMYDVLSGSPADARIYYETTGTTGPSTPCPRGAKDIVASNSAVEESWRRLFAARFGDRMPVVGLMGPTELYAFGDVFTDVLDRLGGCHAKIWPESPRVGFRKALRLIKDLGVEVVVGAPALCLSLAKAARHYDYDLADLPISMFLVLGEICTPEFRANVSSIWPGATVYPTLYGSQETLCIATGAETGNLHLSELNYIAELVDPDTGEHLGRTGEGELVLTMLVEGIKPLIRYRTADLVRITDPGPGAPLPGPVVEVIGRVADRIALGTARLQPAELESAVLDGVRGCLGYQVVIDRDADGADEVTVRLDLLPELSGDPDEVRAGIAARLRERAGVAAGIAVESELDPVTSTGAFVSWKAARILDHRTEADDAVRVAREVAHRYAITT</sequence>